<dbReference type="AlphaFoldDB" id="A0A485L3H3"/>
<evidence type="ECO:0000313" key="1">
    <source>
        <dbReference type="EMBL" id="KAF0693728.1"/>
    </source>
</evidence>
<gene>
    <name evidence="2" type="primary">Aste57867_15336</name>
    <name evidence="1" type="ORF">As57867_015280</name>
    <name evidence="2" type="ORF">ASTE57867_15336</name>
</gene>
<dbReference type="EMBL" id="CAADRA010005671">
    <property type="protein sequence ID" value="VFT92144.1"/>
    <property type="molecule type" value="Genomic_DNA"/>
</dbReference>
<proteinExistence type="predicted"/>
<reference evidence="1" key="2">
    <citation type="submission" date="2019-06" db="EMBL/GenBank/DDBJ databases">
        <title>Genomics analysis of Aphanomyces spp. identifies a new class of oomycete effector associated with host adaptation.</title>
        <authorList>
            <person name="Gaulin E."/>
        </authorList>
    </citation>
    <scope>NUCLEOTIDE SEQUENCE</scope>
    <source>
        <strain evidence="1">CBS 578.67</strain>
    </source>
</reference>
<sequence length="121" mass="14058">MWTRWTYTFVMQFVQALVDGVVGFVMNYNGNITLSFAVPGDLLRVAALEQNRVWQVWLRVDAIVERDKTVDALPEALNMRYPPVPTRRPYGGDSSRMRKLQVSRLGCFIEFLLEKHNYSET</sequence>
<name>A0A485L3H3_9STRA</name>
<reference evidence="2 3" key="1">
    <citation type="submission" date="2019-03" db="EMBL/GenBank/DDBJ databases">
        <authorList>
            <person name="Gaulin E."/>
            <person name="Dumas B."/>
        </authorList>
    </citation>
    <scope>NUCLEOTIDE SEQUENCE [LARGE SCALE GENOMIC DNA]</scope>
    <source>
        <strain evidence="2">CBS 568.67</strain>
    </source>
</reference>
<organism evidence="2 3">
    <name type="scientific">Aphanomyces stellatus</name>
    <dbReference type="NCBI Taxonomy" id="120398"/>
    <lineage>
        <taxon>Eukaryota</taxon>
        <taxon>Sar</taxon>
        <taxon>Stramenopiles</taxon>
        <taxon>Oomycota</taxon>
        <taxon>Saprolegniomycetes</taxon>
        <taxon>Saprolegniales</taxon>
        <taxon>Verrucalvaceae</taxon>
        <taxon>Aphanomyces</taxon>
    </lineage>
</organism>
<dbReference type="Proteomes" id="UP000332933">
    <property type="component" value="Unassembled WGS sequence"/>
</dbReference>
<keyword evidence="3" id="KW-1185">Reference proteome</keyword>
<dbReference type="EMBL" id="VJMH01005650">
    <property type="protein sequence ID" value="KAF0693728.1"/>
    <property type="molecule type" value="Genomic_DNA"/>
</dbReference>
<evidence type="ECO:0000313" key="3">
    <source>
        <dbReference type="Proteomes" id="UP000332933"/>
    </source>
</evidence>
<evidence type="ECO:0000313" key="2">
    <source>
        <dbReference type="EMBL" id="VFT92144.1"/>
    </source>
</evidence>
<accession>A0A485L3H3</accession>
<protein>
    <submittedName>
        <fullName evidence="2">Aste57867_15336 protein</fullName>
    </submittedName>
</protein>